<feature type="region of interest" description="Disordered" evidence="1">
    <location>
        <begin position="109"/>
        <end position="170"/>
    </location>
</feature>
<dbReference type="AlphaFoldDB" id="A0A922DU84"/>
<dbReference type="InterPro" id="IPR006047">
    <property type="entry name" value="GH13_cat_dom"/>
</dbReference>
<comment type="caution">
    <text evidence="3">The sequence shown here is derived from an EMBL/GenBank/DDBJ whole genome shotgun (WGS) entry which is preliminary data.</text>
</comment>
<evidence type="ECO:0000259" key="2">
    <source>
        <dbReference type="SMART" id="SM00642"/>
    </source>
</evidence>
<dbReference type="FunFam" id="2.60.40.10:FF:000250">
    <property type="entry name" value="1,4-alpha-glucan-branching enzyme, chloroplastic/amyloplastic"/>
    <property type="match status" value="1"/>
</dbReference>
<gene>
    <name evidence="3" type="ORF">I3842_10G006800</name>
</gene>
<dbReference type="EMBL" id="CM031834">
    <property type="protein sequence ID" value="KAG6690287.1"/>
    <property type="molecule type" value="Genomic_DNA"/>
</dbReference>
<dbReference type="GO" id="GO:0003844">
    <property type="term" value="F:1,4-alpha-glucan branching enzyme activity"/>
    <property type="evidence" value="ECO:0007669"/>
    <property type="project" value="TreeGrafter"/>
</dbReference>
<organism evidence="3 4">
    <name type="scientific">Carya illinoinensis</name>
    <name type="common">Pecan</name>
    <dbReference type="NCBI Taxonomy" id="32201"/>
    <lineage>
        <taxon>Eukaryota</taxon>
        <taxon>Viridiplantae</taxon>
        <taxon>Streptophyta</taxon>
        <taxon>Embryophyta</taxon>
        <taxon>Tracheophyta</taxon>
        <taxon>Spermatophyta</taxon>
        <taxon>Magnoliopsida</taxon>
        <taxon>eudicotyledons</taxon>
        <taxon>Gunneridae</taxon>
        <taxon>Pentapetalae</taxon>
        <taxon>rosids</taxon>
        <taxon>fabids</taxon>
        <taxon>Fagales</taxon>
        <taxon>Juglandaceae</taxon>
        <taxon>Carya</taxon>
    </lineage>
</organism>
<dbReference type="InterPro" id="IPR004193">
    <property type="entry name" value="Glyco_hydro_13_N"/>
</dbReference>
<name>A0A922DU84_CARIL</name>
<proteinExistence type="predicted"/>
<dbReference type="Pfam" id="PF00128">
    <property type="entry name" value="Alpha-amylase"/>
    <property type="match status" value="1"/>
</dbReference>
<dbReference type="SMART" id="SM00642">
    <property type="entry name" value="Aamy"/>
    <property type="match status" value="1"/>
</dbReference>
<dbReference type="GO" id="GO:0005737">
    <property type="term" value="C:cytoplasm"/>
    <property type="evidence" value="ECO:0007669"/>
    <property type="project" value="TreeGrafter"/>
</dbReference>
<dbReference type="GO" id="GO:0005982">
    <property type="term" value="P:starch metabolic process"/>
    <property type="evidence" value="ECO:0007669"/>
    <property type="project" value="TreeGrafter"/>
</dbReference>
<protein>
    <recommendedName>
        <fullName evidence="2">Glycosyl hydrolase family 13 catalytic domain-containing protein</fullName>
    </recommendedName>
</protein>
<sequence>MVYSISAMRSPSVPSVCNWCRSTSNGIRNTNISLLLKKEPFYRKVFARMSSPDSDSSSLNVATSNKVLVPGGQGDGSLSLTDQLENPETGLEDHLVLHDVNDPTIEHEKKLEDEEKFVEPPSRCHEIDNEQDSASSTFAGEAASAPIDGTESIEEDEARTRTIPPPGTGQRIYEIDPLLNNYREHLDYRYGQYKRLRDTIDKYEGGLEVFSRGYEKFGFTRSATGITYREWAPGAKSAALIGDFNNWNPNADIMTQNEFGIWEIFLPNNADGSPPIPHGSRVKIRMDTPSGIKDSIPAWIKFSVQAPGEIPYNGIYYDPPEEEKYVFKHPRPKKPKSIRIYESHVGMSSTEPKINTYANFRDDVLPRIKRLGYNAVQIMAIQEHSYYASFGYHVTNFFAPSSRCGTPDDLKSLIDRAHELGLLVLMDIVHSHASNNVLDGLNMFDGTDSHYFHSGSRGYHWMWDSRLFNYGSWEVLRFLLSNARWWLEEYRFDGFRFDGVTSMMYTHHGLQVAFTGNYSEYFGFTTDVDAVIYLMLVNDVIHGLFPEAVSIGEDVSGMPTFCIPVEDGGVGFDYRLHMAIADKWIELLKRVGEVSRKLSMSS</sequence>
<evidence type="ECO:0000313" key="4">
    <source>
        <dbReference type="Proteomes" id="UP000811246"/>
    </source>
</evidence>
<dbReference type="PANTHER" id="PTHR43651:SF3">
    <property type="entry name" value="1,4-ALPHA-GLUCAN-BRANCHING ENZYME"/>
    <property type="match status" value="1"/>
</dbReference>
<accession>A0A922DU84</accession>
<dbReference type="GO" id="GO:0004553">
    <property type="term" value="F:hydrolase activity, hydrolyzing O-glycosyl compounds"/>
    <property type="evidence" value="ECO:0007669"/>
    <property type="project" value="InterPro"/>
</dbReference>
<dbReference type="Proteomes" id="UP000811246">
    <property type="component" value="Chromosome 10"/>
</dbReference>
<dbReference type="PANTHER" id="PTHR43651">
    <property type="entry name" value="1,4-ALPHA-GLUCAN-BRANCHING ENZYME"/>
    <property type="match status" value="1"/>
</dbReference>
<feature type="domain" description="Glycosyl hydrolase family 13 catalytic" evidence="2">
    <location>
        <begin position="355"/>
        <end position="595"/>
    </location>
</feature>
<evidence type="ECO:0000256" key="1">
    <source>
        <dbReference type="SAM" id="MobiDB-lite"/>
    </source>
</evidence>
<dbReference type="Pfam" id="PF02922">
    <property type="entry name" value="CBM_48"/>
    <property type="match status" value="1"/>
</dbReference>
<evidence type="ECO:0000313" key="3">
    <source>
        <dbReference type="EMBL" id="KAG6690287.1"/>
    </source>
</evidence>
<dbReference type="CDD" id="cd02854">
    <property type="entry name" value="E_set_GBE_euk_N"/>
    <property type="match status" value="1"/>
</dbReference>
<reference evidence="3" key="1">
    <citation type="submission" date="2021-01" db="EMBL/GenBank/DDBJ databases">
        <authorList>
            <person name="Lovell J.T."/>
            <person name="Bentley N."/>
            <person name="Bhattarai G."/>
            <person name="Jenkins J.W."/>
            <person name="Sreedasyam A."/>
            <person name="Alarcon Y."/>
            <person name="Bock C."/>
            <person name="Boston L."/>
            <person name="Carlson J."/>
            <person name="Cervantes K."/>
            <person name="Clermont K."/>
            <person name="Krom N."/>
            <person name="Kubenka K."/>
            <person name="Mamidi S."/>
            <person name="Mattison C."/>
            <person name="Monteros M."/>
            <person name="Pisani C."/>
            <person name="Plott C."/>
            <person name="Rajasekar S."/>
            <person name="Rhein H.S."/>
            <person name="Rohla C."/>
            <person name="Song M."/>
            <person name="Hilaire R.S."/>
            <person name="Shu S."/>
            <person name="Wells L."/>
            <person name="Wang X."/>
            <person name="Webber J."/>
            <person name="Heerema R.J."/>
            <person name="Klein P."/>
            <person name="Conner P."/>
            <person name="Grauke L."/>
            <person name="Grimwood J."/>
            <person name="Schmutz J."/>
            <person name="Randall J.J."/>
        </authorList>
    </citation>
    <scope>NUCLEOTIDE SEQUENCE</scope>
    <source>
        <tissue evidence="3">Leaf</tissue>
    </source>
</reference>